<dbReference type="OrthoDB" id="10461478at2759"/>
<dbReference type="EMBL" id="WIUZ02000024">
    <property type="protein sequence ID" value="KAF9778174.1"/>
    <property type="molecule type" value="Genomic_DNA"/>
</dbReference>
<proteinExistence type="predicted"/>
<evidence type="ECO:0000313" key="4">
    <source>
        <dbReference type="Proteomes" id="UP000736335"/>
    </source>
</evidence>
<evidence type="ECO:0000256" key="1">
    <source>
        <dbReference type="SAM" id="Coils"/>
    </source>
</evidence>
<keyword evidence="1" id="KW-0175">Coiled coil</keyword>
<keyword evidence="4" id="KW-1185">Reference proteome</keyword>
<feature type="coiled-coil region" evidence="1">
    <location>
        <begin position="29"/>
        <end position="121"/>
    </location>
</feature>
<comment type="caution">
    <text evidence="3">The sequence shown here is derived from an EMBL/GenBank/DDBJ whole genome shotgun (WGS) entry which is preliminary data.</text>
</comment>
<reference evidence="3" key="2">
    <citation type="submission" date="2020-11" db="EMBL/GenBank/DDBJ databases">
        <authorList>
            <consortium name="DOE Joint Genome Institute"/>
            <person name="Kuo A."/>
            <person name="Miyauchi S."/>
            <person name="Kiss E."/>
            <person name="Drula E."/>
            <person name="Kohler A."/>
            <person name="Sanchez-Garcia M."/>
            <person name="Andreopoulos B."/>
            <person name="Barry K.W."/>
            <person name="Bonito G."/>
            <person name="Buee M."/>
            <person name="Carver A."/>
            <person name="Chen C."/>
            <person name="Cichocki N."/>
            <person name="Clum A."/>
            <person name="Culley D."/>
            <person name="Crous P.W."/>
            <person name="Fauchery L."/>
            <person name="Girlanda M."/>
            <person name="Hayes R."/>
            <person name="Keri Z."/>
            <person name="Labutti K."/>
            <person name="Lipzen A."/>
            <person name="Lombard V."/>
            <person name="Magnuson J."/>
            <person name="Maillard F."/>
            <person name="Morin E."/>
            <person name="Murat C."/>
            <person name="Nolan M."/>
            <person name="Ohm R."/>
            <person name="Pangilinan J."/>
            <person name="Pereira M."/>
            <person name="Perotto S."/>
            <person name="Peter M."/>
            <person name="Riley R."/>
            <person name="Sitrit Y."/>
            <person name="Stielow B."/>
            <person name="Szollosi G."/>
            <person name="Zifcakova L."/>
            <person name="Stursova M."/>
            <person name="Spatafora J.W."/>
            <person name="Tedersoo L."/>
            <person name="Vaario L.-M."/>
            <person name="Yamada A."/>
            <person name="Yan M."/>
            <person name="Wang P."/>
            <person name="Xu J."/>
            <person name="Bruns T."/>
            <person name="Baldrian P."/>
            <person name="Vilgalys R."/>
            <person name="Henrissat B."/>
            <person name="Grigoriev I.V."/>
            <person name="Hibbett D."/>
            <person name="Nagy L.G."/>
            <person name="Martin F.M."/>
        </authorList>
    </citation>
    <scope>NUCLEOTIDE SEQUENCE</scope>
    <source>
        <strain evidence="3">UH-Tt-Lm1</strain>
    </source>
</reference>
<reference evidence="3" key="1">
    <citation type="journal article" date="2020" name="Nat. Commun.">
        <title>Large-scale genome sequencing of mycorrhizal fungi provides insights into the early evolution of symbiotic traits.</title>
        <authorList>
            <person name="Miyauchi S."/>
            <person name="Kiss E."/>
            <person name="Kuo A."/>
            <person name="Drula E."/>
            <person name="Kohler A."/>
            <person name="Sanchez-Garcia M."/>
            <person name="Morin E."/>
            <person name="Andreopoulos B."/>
            <person name="Barry K.W."/>
            <person name="Bonito G."/>
            <person name="Buee M."/>
            <person name="Carver A."/>
            <person name="Chen C."/>
            <person name="Cichocki N."/>
            <person name="Clum A."/>
            <person name="Culley D."/>
            <person name="Crous P.W."/>
            <person name="Fauchery L."/>
            <person name="Girlanda M."/>
            <person name="Hayes R.D."/>
            <person name="Keri Z."/>
            <person name="LaButti K."/>
            <person name="Lipzen A."/>
            <person name="Lombard V."/>
            <person name="Magnuson J."/>
            <person name="Maillard F."/>
            <person name="Murat C."/>
            <person name="Nolan M."/>
            <person name="Ohm R.A."/>
            <person name="Pangilinan J."/>
            <person name="Pereira M.F."/>
            <person name="Perotto S."/>
            <person name="Peter M."/>
            <person name="Pfister S."/>
            <person name="Riley R."/>
            <person name="Sitrit Y."/>
            <person name="Stielow J.B."/>
            <person name="Szollosi G."/>
            <person name="Zifcakova L."/>
            <person name="Stursova M."/>
            <person name="Spatafora J.W."/>
            <person name="Tedersoo L."/>
            <person name="Vaario L.M."/>
            <person name="Yamada A."/>
            <person name="Yan M."/>
            <person name="Wang P."/>
            <person name="Xu J."/>
            <person name="Bruns T."/>
            <person name="Baldrian P."/>
            <person name="Vilgalys R."/>
            <person name="Dunand C."/>
            <person name="Henrissat B."/>
            <person name="Grigoriev I.V."/>
            <person name="Hibbett D."/>
            <person name="Nagy L.G."/>
            <person name="Martin F.M."/>
        </authorList>
    </citation>
    <scope>NUCLEOTIDE SEQUENCE</scope>
    <source>
        <strain evidence="3">UH-Tt-Lm1</strain>
    </source>
</reference>
<evidence type="ECO:0000313" key="3">
    <source>
        <dbReference type="EMBL" id="KAF9778174.1"/>
    </source>
</evidence>
<protein>
    <submittedName>
        <fullName evidence="3">Uncharacterized protein</fullName>
    </submittedName>
</protein>
<dbReference type="Proteomes" id="UP000736335">
    <property type="component" value="Unassembled WGS sequence"/>
</dbReference>
<dbReference type="AlphaFoldDB" id="A0A9P6L0P8"/>
<organism evidence="3 4">
    <name type="scientific">Thelephora terrestris</name>
    <dbReference type="NCBI Taxonomy" id="56493"/>
    <lineage>
        <taxon>Eukaryota</taxon>
        <taxon>Fungi</taxon>
        <taxon>Dikarya</taxon>
        <taxon>Basidiomycota</taxon>
        <taxon>Agaricomycotina</taxon>
        <taxon>Agaricomycetes</taxon>
        <taxon>Thelephorales</taxon>
        <taxon>Thelephoraceae</taxon>
        <taxon>Thelephora</taxon>
    </lineage>
</organism>
<gene>
    <name evidence="3" type="ORF">BJ322DRAFT_1093374</name>
</gene>
<evidence type="ECO:0000256" key="2">
    <source>
        <dbReference type="SAM" id="MobiDB-lite"/>
    </source>
</evidence>
<sequence>MMQNRSALYEAISTQQGLLSRASIKTEENASHEGNTQRLLEEIEKHKSELERRPGVGEVAALEEKLKESEQRGQELGKQVDLLSTKLEESESGRQNAVAVQKELEKEVAKLCDLLNETHETEKAAVRPKPLANVSNLRKFLDGKFIDLPPRHPPAFMSAEGKRWFTQATQQRGEEPFSSNAPRSIIWAGETGGCVVPLPSVLYNGRAQAPEEYRYKPVPNHSYHLWGIDERNHYRTYHGIYRCVAVVSGDWRHLESIDLEVAGRFLGRVVVEKGFATDMVVSFVKKLYQTGALMIDYVLLRYETFDGATVKQVQTAGGPPTIINVPSPHTGSKRPSDQYQEWADGSVKKPKLQN</sequence>
<accession>A0A9P6L0P8</accession>
<feature type="region of interest" description="Disordered" evidence="2">
    <location>
        <begin position="317"/>
        <end position="354"/>
    </location>
</feature>
<name>A0A9P6L0P8_9AGAM</name>